<evidence type="ECO:0000313" key="8">
    <source>
        <dbReference type="EMBL" id="MBS3062723.1"/>
    </source>
</evidence>
<dbReference type="Pfam" id="PF00288">
    <property type="entry name" value="GHMP_kinases_N"/>
    <property type="match status" value="1"/>
</dbReference>
<keyword evidence="3 8" id="KW-0808">Transferase</keyword>
<dbReference type="InterPro" id="IPR036554">
    <property type="entry name" value="GHMP_kinase_C_sf"/>
</dbReference>
<feature type="domain" description="GHMP kinase N-terminal" evidence="7">
    <location>
        <begin position="83"/>
        <end position="179"/>
    </location>
</feature>
<dbReference type="NCBIfam" id="TIGR01220">
    <property type="entry name" value="Pmev_kin_Gr_pos"/>
    <property type="match status" value="1"/>
</dbReference>
<keyword evidence="4" id="KW-0547">Nucleotide-binding</keyword>
<comment type="pathway">
    <text evidence="1">Isoprenoid biosynthesis; isopentenyl diphosphate biosynthesis via mevalonate pathway; isopentenyl diphosphate from (R)-mevalonate: step 2/3.</text>
</comment>
<dbReference type="GO" id="GO:0005524">
    <property type="term" value="F:ATP binding"/>
    <property type="evidence" value="ECO:0007669"/>
    <property type="project" value="UniProtKB-KW"/>
</dbReference>
<evidence type="ECO:0000313" key="9">
    <source>
        <dbReference type="Proteomes" id="UP000678237"/>
    </source>
</evidence>
<keyword evidence="5 8" id="KW-0418">Kinase</keyword>
<evidence type="ECO:0000256" key="5">
    <source>
        <dbReference type="ARBA" id="ARBA00022777"/>
    </source>
</evidence>
<reference evidence="8" key="2">
    <citation type="submission" date="2021-05" db="EMBL/GenBank/DDBJ databases">
        <title>Protein family content uncovers lineage relationships and bacterial pathway maintenance mechanisms in DPANN archaea.</title>
        <authorList>
            <person name="Castelle C.J."/>
            <person name="Meheust R."/>
            <person name="Jaffe A.L."/>
            <person name="Seitz K."/>
            <person name="Gong X."/>
            <person name="Baker B.J."/>
            <person name="Banfield J.F."/>
        </authorList>
    </citation>
    <scope>NUCLEOTIDE SEQUENCE</scope>
    <source>
        <strain evidence="8">RIFCSPLOWO2_01_FULL_58_19</strain>
    </source>
</reference>
<reference evidence="8" key="1">
    <citation type="submission" date="2021-03" db="EMBL/GenBank/DDBJ databases">
        <authorList>
            <person name="Jaffe A."/>
        </authorList>
    </citation>
    <scope>NUCLEOTIDE SEQUENCE</scope>
    <source>
        <strain evidence="8">RIFCSPLOWO2_01_FULL_58_19</strain>
    </source>
</reference>
<dbReference type="SUPFAM" id="SSF55060">
    <property type="entry name" value="GHMP Kinase, C-terminal domain"/>
    <property type="match status" value="1"/>
</dbReference>
<dbReference type="Gene3D" id="3.30.70.890">
    <property type="entry name" value="GHMP kinase, C-terminal domain"/>
    <property type="match status" value="1"/>
</dbReference>
<keyword evidence="6" id="KW-0067">ATP-binding</keyword>
<dbReference type="EMBL" id="JAGVWE010000002">
    <property type="protein sequence ID" value="MBS3062723.1"/>
    <property type="molecule type" value="Genomic_DNA"/>
</dbReference>
<organism evidence="8 9">
    <name type="scientific">Candidatus Iainarchaeum sp</name>
    <dbReference type="NCBI Taxonomy" id="3101447"/>
    <lineage>
        <taxon>Archaea</taxon>
        <taxon>Candidatus Iainarchaeota</taxon>
        <taxon>Candidatus Iainarchaeia</taxon>
        <taxon>Candidatus Iainarchaeales</taxon>
        <taxon>Candidatus Iainarchaeaceae</taxon>
        <taxon>Candidatus Iainarchaeum</taxon>
    </lineage>
</organism>
<dbReference type="InterPro" id="IPR014721">
    <property type="entry name" value="Ribsml_uS5_D2-typ_fold_subgr"/>
</dbReference>
<sequence>MVHVKAPGKLMVSGEYSVLEGAPCVAAAVDKYVECWVRPWKGLRFKSKSLGLDWVEAGFDGKTLKWKKPLSPEEGGKLRFAEKALEAVLQYLVACGKTPEGMEVETKSEETRIAGKKVGFGSSAAAVVAIIGGVLKLHDYNLMDEYAKEIVFKLGCLAHYLAQGKVGSAFDIACSTYGRLMVYTRFEGAWLDKELVSGKDVRELVEQKWPGFTQRWLLPPKGFRLLGAFTGQSASTPALIRKVRDWKALDGKAYATCMAALQAATEKLIKALDAEDPVGALNAVKENRAALLGLQKGAGMELETRGLRVLAEAAEGCWAAGKWSGAGGGDSGIALCFDERTAECIHTAWRKAGLQVLDLHLAGQGIE</sequence>
<dbReference type="Proteomes" id="UP000678237">
    <property type="component" value="Unassembled WGS sequence"/>
</dbReference>
<dbReference type="SUPFAM" id="SSF54211">
    <property type="entry name" value="Ribosomal protein S5 domain 2-like"/>
    <property type="match status" value="1"/>
</dbReference>
<evidence type="ECO:0000256" key="3">
    <source>
        <dbReference type="ARBA" id="ARBA00022679"/>
    </source>
</evidence>
<comment type="caution">
    <text evidence="8">The sequence shown here is derived from an EMBL/GenBank/DDBJ whole genome shotgun (WGS) entry which is preliminary data.</text>
</comment>
<dbReference type="InterPro" id="IPR020568">
    <property type="entry name" value="Ribosomal_Su5_D2-typ_SF"/>
</dbReference>
<dbReference type="InterPro" id="IPR005917">
    <property type="entry name" value="Pmev_kinase_bact"/>
</dbReference>
<evidence type="ECO:0000256" key="6">
    <source>
        <dbReference type="ARBA" id="ARBA00022840"/>
    </source>
</evidence>
<evidence type="ECO:0000256" key="2">
    <source>
        <dbReference type="ARBA" id="ARBA00012958"/>
    </source>
</evidence>
<dbReference type="AlphaFoldDB" id="A0A8T4L617"/>
<dbReference type="InterPro" id="IPR006204">
    <property type="entry name" value="GHMP_kinase_N_dom"/>
</dbReference>
<accession>A0A8T4L617</accession>
<dbReference type="PANTHER" id="PTHR31814:SF2">
    <property type="entry name" value="PHOSPHOMEVALONATE KINASE"/>
    <property type="match status" value="1"/>
</dbReference>
<evidence type="ECO:0000256" key="4">
    <source>
        <dbReference type="ARBA" id="ARBA00022741"/>
    </source>
</evidence>
<proteinExistence type="predicted"/>
<dbReference type="EC" id="2.7.4.2" evidence="2"/>
<dbReference type="Gene3D" id="3.30.230.10">
    <property type="match status" value="1"/>
</dbReference>
<dbReference type="InterPro" id="IPR035102">
    <property type="entry name" value="Phosphomevalonate_kinase"/>
</dbReference>
<name>A0A8T4L617_9ARCH</name>
<dbReference type="GO" id="GO:0004631">
    <property type="term" value="F:phosphomevalonate kinase activity"/>
    <property type="evidence" value="ECO:0007669"/>
    <property type="project" value="UniProtKB-EC"/>
</dbReference>
<protein>
    <recommendedName>
        <fullName evidence="2">phosphomevalonate kinase</fullName>
        <ecNumber evidence="2">2.7.4.2</ecNumber>
    </recommendedName>
</protein>
<evidence type="ECO:0000259" key="7">
    <source>
        <dbReference type="Pfam" id="PF00288"/>
    </source>
</evidence>
<gene>
    <name evidence="8" type="ORF">J4203_02535</name>
</gene>
<dbReference type="PANTHER" id="PTHR31814">
    <property type="match status" value="1"/>
</dbReference>
<evidence type="ECO:0000256" key="1">
    <source>
        <dbReference type="ARBA" id="ARBA00005017"/>
    </source>
</evidence>
<dbReference type="PRINTS" id="PR00959">
    <property type="entry name" value="MEVGALKINASE"/>
</dbReference>